<feature type="transmembrane region" description="Helical" evidence="1">
    <location>
        <begin position="183"/>
        <end position="205"/>
    </location>
</feature>
<dbReference type="EMBL" id="DVMP01000123">
    <property type="protein sequence ID" value="HIU26141.1"/>
    <property type="molecule type" value="Genomic_DNA"/>
</dbReference>
<feature type="transmembrane region" description="Helical" evidence="1">
    <location>
        <begin position="62"/>
        <end position="84"/>
    </location>
</feature>
<proteinExistence type="predicted"/>
<keyword evidence="1" id="KW-0812">Transmembrane</keyword>
<feature type="transmembrane region" description="Helical" evidence="1">
    <location>
        <begin position="153"/>
        <end position="171"/>
    </location>
</feature>
<organism evidence="2 3">
    <name type="scientific">Candidatus Allocopromorpha excrementigallinarum</name>
    <dbReference type="NCBI Taxonomy" id="2840742"/>
    <lineage>
        <taxon>Bacteria</taxon>
        <taxon>Bacillati</taxon>
        <taxon>Bacillota</taxon>
        <taxon>Clostridia</taxon>
        <taxon>Eubacteriales</taxon>
        <taxon>Eubacteriaceae</taxon>
        <taxon>Eubacteriaceae incertae sedis</taxon>
        <taxon>Candidatus Allocopromorpha</taxon>
    </lineage>
</organism>
<feature type="transmembrane region" description="Helical" evidence="1">
    <location>
        <begin position="12"/>
        <end position="28"/>
    </location>
</feature>
<keyword evidence="1" id="KW-0472">Membrane</keyword>
<feature type="transmembrane region" description="Helical" evidence="1">
    <location>
        <begin position="123"/>
        <end position="141"/>
    </location>
</feature>
<feature type="transmembrane region" description="Helical" evidence="1">
    <location>
        <begin position="37"/>
        <end position="56"/>
    </location>
</feature>
<name>A0A9D1I0W5_9FIRM</name>
<reference evidence="2" key="1">
    <citation type="submission" date="2020-10" db="EMBL/GenBank/DDBJ databases">
        <authorList>
            <person name="Gilroy R."/>
        </authorList>
    </citation>
    <scope>NUCLEOTIDE SEQUENCE</scope>
    <source>
        <strain evidence="2">ChiHcec3-6078</strain>
    </source>
</reference>
<dbReference type="AlphaFoldDB" id="A0A9D1I0W5"/>
<comment type="caution">
    <text evidence="2">The sequence shown here is derived from an EMBL/GenBank/DDBJ whole genome shotgun (WGS) entry which is preliminary data.</text>
</comment>
<dbReference type="Proteomes" id="UP000824090">
    <property type="component" value="Unassembled WGS sequence"/>
</dbReference>
<gene>
    <name evidence="2" type="ORF">IAC50_06595</name>
</gene>
<evidence type="ECO:0000313" key="2">
    <source>
        <dbReference type="EMBL" id="HIU26141.1"/>
    </source>
</evidence>
<accession>A0A9D1I0W5</accession>
<reference evidence="2" key="2">
    <citation type="journal article" date="2021" name="PeerJ">
        <title>Extensive microbial diversity within the chicken gut microbiome revealed by metagenomics and culture.</title>
        <authorList>
            <person name="Gilroy R."/>
            <person name="Ravi A."/>
            <person name="Getino M."/>
            <person name="Pursley I."/>
            <person name="Horton D.L."/>
            <person name="Alikhan N.F."/>
            <person name="Baker D."/>
            <person name="Gharbi K."/>
            <person name="Hall N."/>
            <person name="Watson M."/>
            <person name="Adriaenssens E.M."/>
            <person name="Foster-Nyarko E."/>
            <person name="Jarju S."/>
            <person name="Secka A."/>
            <person name="Antonio M."/>
            <person name="Oren A."/>
            <person name="Chaudhuri R.R."/>
            <person name="La Ragione R."/>
            <person name="Hildebrand F."/>
            <person name="Pallen M.J."/>
        </authorList>
    </citation>
    <scope>NUCLEOTIDE SEQUENCE</scope>
    <source>
        <strain evidence="2">ChiHcec3-6078</strain>
    </source>
</reference>
<protein>
    <submittedName>
        <fullName evidence="2">Uncharacterized protein</fullName>
    </submittedName>
</protein>
<sequence>MGEVLWSDISRILTPAFLALWVSFLLDFRKPERITKALCFFLIAVLIFLNLLFLFLADDRQIYVKSWPLTLTLPYVLLLLLTTVKKSFRSLFAILTVMFWGCVVAMIGVLAGKILGYPWADPAVRVILFLLMLPLINYYKNTYRAMIHLMKKGWFILIIIPVLLTASLYFLNTIVSYDSSPALYLAAVLTGFLGASIYAFLYVFFRKLMMEQIYRQHRDMLAAQAEELEERARSSAEVRQKLAIFRHDLKHYINMISAQIENGNPRGALVTLEDARSKFSETLSDNYERDDR</sequence>
<evidence type="ECO:0000313" key="3">
    <source>
        <dbReference type="Proteomes" id="UP000824090"/>
    </source>
</evidence>
<evidence type="ECO:0000256" key="1">
    <source>
        <dbReference type="SAM" id="Phobius"/>
    </source>
</evidence>
<keyword evidence="1" id="KW-1133">Transmembrane helix</keyword>
<feature type="transmembrane region" description="Helical" evidence="1">
    <location>
        <begin position="91"/>
        <end position="111"/>
    </location>
</feature>